<dbReference type="InterPro" id="IPR013766">
    <property type="entry name" value="Thioredoxin_domain"/>
</dbReference>
<dbReference type="InterPro" id="IPR036249">
    <property type="entry name" value="Thioredoxin-like_sf"/>
</dbReference>
<keyword evidence="1" id="KW-0732">Signal</keyword>
<proteinExistence type="predicted"/>
<dbReference type="InterPro" id="IPR050553">
    <property type="entry name" value="Thioredoxin_ResA/DsbE_sf"/>
</dbReference>
<dbReference type="Gene3D" id="3.40.30.10">
    <property type="entry name" value="Glutaredoxin"/>
    <property type="match status" value="1"/>
</dbReference>
<comment type="caution">
    <text evidence="3">The sequence shown here is derived from an EMBL/GenBank/DDBJ whole genome shotgun (WGS) entry which is preliminary data.</text>
</comment>
<dbReference type="OrthoDB" id="1099669at2"/>
<name>A0A399D1A4_9BACT</name>
<accession>A0A399D1A4</accession>
<gene>
    <name evidence="3" type="ORF">D1164_08315</name>
</gene>
<evidence type="ECO:0000256" key="1">
    <source>
        <dbReference type="SAM" id="SignalP"/>
    </source>
</evidence>
<organism evidence="3 4">
    <name type="scientific">Mariniphaga sediminis</name>
    <dbReference type="NCBI Taxonomy" id="1628158"/>
    <lineage>
        <taxon>Bacteria</taxon>
        <taxon>Pseudomonadati</taxon>
        <taxon>Bacteroidota</taxon>
        <taxon>Bacteroidia</taxon>
        <taxon>Marinilabiliales</taxon>
        <taxon>Prolixibacteraceae</taxon>
        <taxon>Mariniphaga</taxon>
    </lineage>
</organism>
<sequence>MKKSIILILLLQTFCFPALSQAENTLKKIADELSNYQTYESKCSYTFSFPYGDPMTIESTIVTKKEPADTLCGFYYYFKNPGDVFSEFSIFFNSTIYRSYKGKIEKISQKEKPHAFIDRKLGDKMIPAVHHNHQLYFVTPYQIADKINEILNNETSIIQQKPDTSINNNPCLRFILTPGKSESPPDSFNLDMGSSHAQITYDLCFDKNALFPVYYHRVLKSSSISQFQTAHFIQTNVNPHLDPGFFSEENLLPKKWQEANQNYEVKNPGNLVGKKAPDWSLPVLNEDTMLSNKNLLGKYVLLEFTATWCGHCIEAGEMMNRLEEKFRDNEKIALVSIFSSEIDKKEGISEFARKNNLESTILYSAPHIGELYKVSSYPNFIIISPEGNVLMNFQGYNSTIEKNITSLLTELTN</sequence>
<dbReference type="GO" id="GO:0016491">
    <property type="term" value="F:oxidoreductase activity"/>
    <property type="evidence" value="ECO:0007669"/>
    <property type="project" value="InterPro"/>
</dbReference>
<dbReference type="PROSITE" id="PS51352">
    <property type="entry name" value="THIOREDOXIN_2"/>
    <property type="match status" value="1"/>
</dbReference>
<dbReference type="PANTHER" id="PTHR42852:SF17">
    <property type="entry name" value="THIOREDOXIN-LIKE PROTEIN HI_1115"/>
    <property type="match status" value="1"/>
</dbReference>
<dbReference type="InterPro" id="IPR000866">
    <property type="entry name" value="AhpC/TSA"/>
</dbReference>
<feature type="domain" description="Thioredoxin" evidence="2">
    <location>
        <begin position="270"/>
        <end position="413"/>
    </location>
</feature>
<evidence type="ECO:0000259" key="2">
    <source>
        <dbReference type="PROSITE" id="PS51352"/>
    </source>
</evidence>
<dbReference type="AlphaFoldDB" id="A0A399D1A4"/>
<dbReference type="CDD" id="cd02966">
    <property type="entry name" value="TlpA_like_family"/>
    <property type="match status" value="1"/>
</dbReference>
<dbReference type="RefSeq" id="WP_119349495.1">
    <property type="nucleotide sequence ID" value="NZ_QWET01000005.1"/>
</dbReference>
<keyword evidence="4" id="KW-1185">Reference proteome</keyword>
<feature type="chain" id="PRO_5017363608" evidence="1">
    <location>
        <begin position="23"/>
        <end position="413"/>
    </location>
</feature>
<dbReference type="SUPFAM" id="SSF52833">
    <property type="entry name" value="Thioredoxin-like"/>
    <property type="match status" value="1"/>
</dbReference>
<dbReference type="EMBL" id="QWET01000005">
    <property type="protein sequence ID" value="RIH65654.1"/>
    <property type="molecule type" value="Genomic_DNA"/>
</dbReference>
<feature type="signal peptide" evidence="1">
    <location>
        <begin position="1"/>
        <end position="22"/>
    </location>
</feature>
<dbReference type="Proteomes" id="UP000266441">
    <property type="component" value="Unassembled WGS sequence"/>
</dbReference>
<dbReference type="PANTHER" id="PTHR42852">
    <property type="entry name" value="THIOL:DISULFIDE INTERCHANGE PROTEIN DSBE"/>
    <property type="match status" value="1"/>
</dbReference>
<dbReference type="GO" id="GO:0016209">
    <property type="term" value="F:antioxidant activity"/>
    <property type="evidence" value="ECO:0007669"/>
    <property type="project" value="InterPro"/>
</dbReference>
<evidence type="ECO:0000313" key="3">
    <source>
        <dbReference type="EMBL" id="RIH65654.1"/>
    </source>
</evidence>
<protein>
    <submittedName>
        <fullName evidence="3">TlpA family protein disulfide reductase</fullName>
    </submittedName>
</protein>
<evidence type="ECO:0000313" key="4">
    <source>
        <dbReference type="Proteomes" id="UP000266441"/>
    </source>
</evidence>
<dbReference type="Pfam" id="PF00578">
    <property type="entry name" value="AhpC-TSA"/>
    <property type="match status" value="1"/>
</dbReference>
<reference evidence="3 4" key="1">
    <citation type="journal article" date="2015" name="Int. J. Syst. Evol. Microbiol.">
        <title>Mariniphaga sediminis sp. nov., isolated from coastal sediment.</title>
        <authorList>
            <person name="Wang F.Q."/>
            <person name="Shen Q.Y."/>
            <person name="Chen G.J."/>
            <person name="Du Z.J."/>
        </authorList>
    </citation>
    <scope>NUCLEOTIDE SEQUENCE [LARGE SCALE GENOMIC DNA]</scope>
    <source>
        <strain evidence="3 4">SY21</strain>
    </source>
</reference>